<dbReference type="Pfam" id="PF06574">
    <property type="entry name" value="FAD_syn"/>
    <property type="match status" value="1"/>
</dbReference>
<dbReference type="InterPro" id="IPR004821">
    <property type="entry name" value="Cyt_trans-like"/>
</dbReference>
<dbReference type="UniPathway" id="UPA00276">
    <property type="reaction ID" value="UER00406"/>
</dbReference>
<evidence type="ECO:0000256" key="11">
    <source>
        <dbReference type="ARBA" id="ARBA00022741"/>
    </source>
</evidence>
<dbReference type="PIRSF" id="PIRSF004491">
    <property type="entry name" value="FAD_Synth"/>
    <property type="match status" value="1"/>
</dbReference>
<evidence type="ECO:0000256" key="6">
    <source>
        <dbReference type="ARBA" id="ARBA00018483"/>
    </source>
</evidence>
<dbReference type="InterPro" id="IPR015865">
    <property type="entry name" value="Riboflavin_kinase_bac/euk"/>
</dbReference>
<keyword evidence="13" id="KW-0274">FAD</keyword>
<evidence type="ECO:0000256" key="9">
    <source>
        <dbReference type="ARBA" id="ARBA00022679"/>
    </source>
</evidence>
<evidence type="ECO:0000256" key="4">
    <source>
        <dbReference type="ARBA" id="ARBA00012105"/>
    </source>
</evidence>
<evidence type="ECO:0000256" key="7">
    <source>
        <dbReference type="ARBA" id="ARBA00022630"/>
    </source>
</evidence>
<comment type="pathway">
    <text evidence="2">Cofactor biosynthesis; FMN biosynthesis; FMN from riboflavin (ATP route): step 1/1.</text>
</comment>
<dbReference type="AlphaFoldDB" id="A0A381QRJ3"/>
<dbReference type="PANTHER" id="PTHR22749:SF6">
    <property type="entry name" value="RIBOFLAVIN KINASE"/>
    <property type="match status" value="1"/>
</dbReference>
<keyword evidence="9" id="KW-0808">Transferase</keyword>
<dbReference type="Pfam" id="PF01687">
    <property type="entry name" value="Flavokinase"/>
    <property type="match status" value="1"/>
</dbReference>
<dbReference type="GO" id="GO:0009398">
    <property type="term" value="P:FMN biosynthetic process"/>
    <property type="evidence" value="ECO:0007669"/>
    <property type="project" value="UniProtKB-UniPathway"/>
</dbReference>
<comment type="similarity">
    <text evidence="3">Belongs to the RibF family.</text>
</comment>
<keyword evidence="15" id="KW-0511">Multifunctional enzyme</keyword>
<evidence type="ECO:0000259" key="16">
    <source>
        <dbReference type="SMART" id="SM00904"/>
    </source>
</evidence>
<dbReference type="NCBIfam" id="NF004163">
    <property type="entry name" value="PRK05627.1-6"/>
    <property type="match status" value="1"/>
</dbReference>
<comment type="pathway">
    <text evidence="1">Cofactor biosynthesis; FAD biosynthesis; FAD from FMN: step 1/1.</text>
</comment>
<accession>A0A381QRJ3</accession>
<dbReference type="InterPro" id="IPR015864">
    <property type="entry name" value="FAD_synthase"/>
</dbReference>
<dbReference type="NCBIfam" id="TIGR00125">
    <property type="entry name" value="cyt_tran_rel"/>
    <property type="match status" value="1"/>
</dbReference>
<keyword evidence="12" id="KW-0418">Kinase</keyword>
<dbReference type="EC" id="2.7.1.26" evidence="4"/>
<protein>
    <recommendedName>
        <fullName evidence="6">Bifunctional riboflavin kinase/FMN adenylyltransferase</fullName>
        <ecNumber evidence="4">2.7.1.26</ecNumber>
        <ecNumber evidence="5">2.7.7.2</ecNumber>
    </recommendedName>
</protein>
<evidence type="ECO:0000256" key="10">
    <source>
        <dbReference type="ARBA" id="ARBA00022695"/>
    </source>
</evidence>
<dbReference type="InterPro" id="IPR002606">
    <property type="entry name" value="Riboflavin_kinase_bac"/>
</dbReference>
<dbReference type="CDD" id="cd02064">
    <property type="entry name" value="FAD_synthetase_N"/>
    <property type="match status" value="1"/>
</dbReference>
<keyword evidence="11" id="KW-0547">Nucleotide-binding</keyword>
<evidence type="ECO:0000256" key="3">
    <source>
        <dbReference type="ARBA" id="ARBA00010214"/>
    </source>
</evidence>
<dbReference type="SUPFAM" id="SSF82114">
    <property type="entry name" value="Riboflavin kinase-like"/>
    <property type="match status" value="1"/>
</dbReference>
<evidence type="ECO:0000256" key="2">
    <source>
        <dbReference type="ARBA" id="ARBA00005201"/>
    </source>
</evidence>
<evidence type="ECO:0000256" key="1">
    <source>
        <dbReference type="ARBA" id="ARBA00004726"/>
    </source>
</evidence>
<evidence type="ECO:0000256" key="8">
    <source>
        <dbReference type="ARBA" id="ARBA00022643"/>
    </source>
</evidence>
<dbReference type="Gene3D" id="2.40.30.30">
    <property type="entry name" value="Riboflavin kinase-like"/>
    <property type="match status" value="1"/>
</dbReference>
<dbReference type="InterPro" id="IPR023468">
    <property type="entry name" value="Riboflavin_kinase"/>
</dbReference>
<dbReference type="FunFam" id="3.40.50.620:FF:000021">
    <property type="entry name" value="Riboflavin biosynthesis protein"/>
    <property type="match status" value="1"/>
</dbReference>
<evidence type="ECO:0000313" key="17">
    <source>
        <dbReference type="EMBL" id="SUZ80467.1"/>
    </source>
</evidence>
<feature type="domain" description="Riboflavin kinase" evidence="16">
    <location>
        <begin position="185"/>
        <end position="309"/>
    </location>
</feature>
<dbReference type="EMBL" id="UINC01001427">
    <property type="protein sequence ID" value="SUZ80467.1"/>
    <property type="molecule type" value="Genomic_DNA"/>
</dbReference>
<proteinExistence type="inferred from homology"/>
<dbReference type="NCBIfam" id="NF004159">
    <property type="entry name" value="PRK05627.1-2"/>
    <property type="match status" value="1"/>
</dbReference>
<keyword evidence="7" id="KW-0285">Flavoprotein</keyword>
<dbReference type="GO" id="GO:0005524">
    <property type="term" value="F:ATP binding"/>
    <property type="evidence" value="ECO:0007669"/>
    <property type="project" value="UniProtKB-KW"/>
</dbReference>
<keyword evidence="10" id="KW-0548">Nucleotidyltransferase</keyword>
<name>A0A381QRJ3_9ZZZZ</name>
<dbReference type="GO" id="GO:0008531">
    <property type="term" value="F:riboflavin kinase activity"/>
    <property type="evidence" value="ECO:0007669"/>
    <property type="project" value="UniProtKB-EC"/>
</dbReference>
<dbReference type="GO" id="GO:0009231">
    <property type="term" value="P:riboflavin biosynthetic process"/>
    <property type="evidence" value="ECO:0007669"/>
    <property type="project" value="InterPro"/>
</dbReference>
<dbReference type="GO" id="GO:0003919">
    <property type="term" value="F:FMN adenylyltransferase activity"/>
    <property type="evidence" value="ECO:0007669"/>
    <property type="project" value="UniProtKB-EC"/>
</dbReference>
<dbReference type="GO" id="GO:0006747">
    <property type="term" value="P:FAD biosynthetic process"/>
    <property type="evidence" value="ECO:0007669"/>
    <property type="project" value="UniProtKB-UniPathway"/>
</dbReference>
<dbReference type="Gene3D" id="3.40.50.620">
    <property type="entry name" value="HUPs"/>
    <property type="match status" value="1"/>
</dbReference>
<evidence type="ECO:0000256" key="14">
    <source>
        <dbReference type="ARBA" id="ARBA00022840"/>
    </source>
</evidence>
<reference evidence="17" key="1">
    <citation type="submission" date="2018-05" db="EMBL/GenBank/DDBJ databases">
        <authorList>
            <person name="Lanie J.A."/>
            <person name="Ng W.-L."/>
            <person name="Kazmierczak K.M."/>
            <person name="Andrzejewski T.M."/>
            <person name="Davidsen T.M."/>
            <person name="Wayne K.J."/>
            <person name="Tettelin H."/>
            <person name="Glass J.I."/>
            <person name="Rusch D."/>
            <person name="Podicherti R."/>
            <person name="Tsui H.-C.T."/>
            <person name="Winkler M.E."/>
        </authorList>
    </citation>
    <scope>NUCLEOTIDE SEQUENCE</scope>
</reference>
<dbReference type="SMART" id="SM00904">
    <property type="entry name" value="Flavokinase"/>
    <property type="match status" value="1"/>
</dbReference>
<evidence type="ECO:0000256" key="13">
    <source>
        <dbReference type="ARBA" id="ARBA00022827"/>
    </source>
</evidence>
<evidence type="ECO:0000256" key="5">
    <source>
        <dbReference type="ARBA" id="ARBA00012393"/>
    </source>
</evidence>
<evidence type="ECO:0000256" key="12">
    <source>
        <dbReference type="ARBA" id="ARBA00022777"/>
    </source>
</evidence>
<sequence>MRLVRNSKEFPISLFKEGSIVTIGAFDGLHLGHQELLNAALDLAANHNLPIIVMSFEPMPKEFFANKKPPARLMRFREKYDALKEYGINIFYCPNFNTDMQNIKSDTFIRQLLIHTLNMKYLVVGDDFHFAKNREGNLEQLSSVSKTLGFSINQVPSINIGGERVSSTAIRKALEKGDLKNAKKMLGKNYRMSGKVIEGKKLGKSLGYPTANVNIKRLQSSVMGIFAVKVHGLENKPLNAVASLGTRPTFNGIKPLLEVYIFDFDKNIYGSYIHVDFIEKLREEKKFKNADALIDQMHVDAADARNILSNS</sequence>
<dbReference type="InterPro" id="IPR014729">
    <property type="entry name" value="Rossmann-like_a/b/a_fold"/>
</dbReference>
<dbReference type="InterPro" id="IPR023465">
    <property type="entry name" value="Riboflavin_kinase_dom_sf"/>
</dbReference>
<keyword evidence="8" id="KW-0288">FMN</keyword>
<dbReference type="NCBIfam" id="NF004162">
    <property type="entry name" value="PRK05627.1-5"/>
    <property type="match status" value="1"/>
</dbReference>
<dbReference type="PANTHER" id="PTHR22749">
    <property type="entry name" value="RIBOFLAVIN KINASE/FMN ADENYLYLTRANSFERASE"/>
    <property type="match status" value="1"/>
</dbReference>
<dbReference type="UniPathway" id="UPA00277">
    <property type="reaction ID" value="UER00407"/>
</dbReference>
<organism evidence="17">
    <name type="scientific">marine metagenome</name>
    <dbReference type="NCBI Taxonomy" id="408172"/>
    <lineage>
        <taxon>unclassified sequences</taxon>
        <taxon>metagenomes</taxon>
        <taxon>ecological metagenomes</taxon>
    </lineage>
</organism>
<dbReference type="EC" id="2.7.7.2" evidence="5"/>
<keyword evidence="14" id="KW-0067">ATP-binding</keyword>
<evidence type="ECO:0000256" key="15">
    <source>
        <dbReference type="ARBA" id="ARBA00023268"/>
    </source>
</evidence>
<dbReference type="NCBIfam" id="TIGR00083">
    <property type="entry name" value="ribF"/>
    <property type="match status" value="1"/>
</dbReference>
<gene>
    <name evidence="17" type="ORF">METZ01_LOCUS33321</name>
</gene>
<dbReference type="NCBIfam" id="NF004160">
    <property type="entry name" value="PRK05627.1-3"/>
    <property type="match status" value="1"/>
</dbReference>
<dbReference type="SUPFAM" id="SSF52374">
    <property type="entry name" value="Nucleotidylyl transferase"/>
    <property type="match status" value="1"/>
</dbReference>